<evidence type="ECO:0000313" key="1">
    <source>
        <dbReference type="EMBL" id="KKL16019.1"/>
    </source>
</evidence>
<name>A0A0F9B247_9ZZZZ</name>
<sequence>MSVRMTQNLDNALHGLQECRAAIFVETADADTHEQMDALTEMENKLNEVEEIIKEYGN</sequence>
<dbReference type="EMBL" id="LAZR01039829">
    <property type="protein sequence ID" value="KKL16019.1"/>
    <property type="molecule type" value="Genomic_DNA"/>
</dbReference>
<comment type="caution">
    <text evidence="1">The sequence shown here is derived from an EMBL/GenBank/DDBJ whole genome shotgun (WGS) entry which is preliminary data.</text>
</comment>
<proteinExistence type="predicted"/>
<reference evidence="1" key="1">
    <citation type="journal article" date="2015" name="Nature">
        <title>Complex archaea that bridge the gap between prokaryotes and eukaryotes.</title>
        <authorList>
            <person name="Spang A."/>
            <person name="Saw J.H."/>
            <person name="Jorgensen S.L."/>
            <person name="Zaremba-Niedzwiedzka K."/>
            <person name="Martijn J."/>
            <person name="Lind A.E."/>
            <person name="van Eijk R."/>
            <person name="Schleper C."/>
            <person name="Guy L."/>
            <person name="Ettema T.J."/>
        </authorList>
    </citation>
    <scope>NUCLEOTIDE SEQUENCE</scope>
</reference>
<organism evidence="1">
    <name type="scientific">marine sediment metagenome</name>
    <dbReference type="NCBI Taxonomy" id="412755"/>
    <lineage>
        <taxon>unclassified sequences</taxon>
        <taxon>metagenomes</taxon>
        <taxon>ecological metagenomes</taxon>
    </lineage>
</organism>
<dbReference type="AlphaFoldDB" id="A0A0F9B247"/>
<gene>
    <name evidence="1" type="ORF">LCGC14_2499800</name>
</gene>
<accession>A0A0F9B247</accession>
<protein>
    <submittedName>
        <fullName evidence="1">Uncharacterized protein</fullName>
    </submittedName>
</protein>